<gene>
    <name evidence="2" type="ORF">DYB28_003710</name>
</gene>
<keyword evidence="1" id="KW-0472">Membrane</keyword>
<dbReference type="Proteomes" id="UP000275652">
    <property type="component" value="Unassembled WGS sequence"/>
</dbReference>
<dbReference type="EMBL" id="QUTI01016745">
    <property type="protein sequence ID" value="RLO11021.1"/>
    <property type="molecule type" value="Genomic_DNA"/>
</dbReference>
<reference evidence="2 3" key="1">
    <citation type="journal article" date="2018" name="J. Invertebr. Pathol.">
        <title>New genotyping method for the causative agent of crayfish plague (Aphanomyces astaci) based on whole genome data.</title>
        <authorList>
            <person name="Minardi D."/>
            <person name="Studholme D.J."/>
            <person name="van der Giezen M."/>
            <person name="Pretto T."/>
            <person name="Oidtmann B."/>
        </authorList>
    </citation>
    <scope>NUCLEOTIDE SEQUENCE [LARGE SCALE GENOMIC DNA]</scope>
    <source>
        <strain evidence="2 3">KB13</strain>
    </source>
</reference>
<evidence type="ECO:0000256" key="1">
    <source>
        <dbReference type="SAM" id="Phobius"/>
    </source>
</evidence>
<sequence>MNVYTRYGLGKLVAPDNINHFFLQPLERWQAIYVITEFVSGCFNQPTLRPYHTTPAPPQQSTNTAPRRLSERLSSAITSVQHVLLTSSHRISSSSPTSAALVLELSSKSTHFLRKALTDRTNDAGRPSIQPLKHIERIRKCRLATYCDLDPFDARSKLKVFNARAMLIPPVLYTDGPIAEGLHALAWVLLAVTVWRLSLARDAVRDASQMYHGLIRQTHSPPLPSRRRSNTVEVASLLQPPVSVSATVLRTEKQLRYYLVITQLKGLGVDLLYICPYLKASVGVVSVGKLSILACVYGILWVVLAFVSVVTITRSIPGFNDTRRVDKINLTDFPSCLKNYLAMGSIGWELLQLNSIPWQIWLKLGAMVTLDFATLGFDGVELNMFLVLG</sequence>
<organism evidence="2 3">
    <name type="scientific">Aphanomyces astaci</name>
    <name type="common">Crayfish plague agent</name>
    <dbReference type="NCBI Taxonomy" id="112090"/>
    <lineage>
        <taxon>Eukaryota</taxon>
        <taxon>Sar</taxon>
        <taxon>Stramenopiles</taxon>
        <taxon>Oomycota</taxon>
        <taxon>Saprolegniomycetes</taxon>
        <taxon>Saprolegniales</taxon>
        <taxon>Verrucalvaceae</taxon>
        <taxon>Aphanomyces</taxon>
    </lineage>
</organism>
<name>A0A9X8HEH0_APHAT</name>
<accession>A0A9X8HEH0</accession>
<evidence type="ECO:0000313" key="3">
    <source>
        <dbReference type="Proteomes" id="UP000275652"/>
    </source>
</evidence>
<keyword evidence="1" id="KW-1133">Transmembrane helix</keyword>
<feature type="transmembrane region" description="Helical" evidence="1">
    <location>
        <begin position="290"/>
        <end position="312"/>
    </location>
</feature>
<proteinExistence type="predicted"/>
<dbReference type="AlphaFoldDB" id="A0A9X8HEH0"/>
<keyword evidence="1" id="KW-0812">Transmembrane</keyword>
<protein>
    <submittedName>
        <fullName evidence="2">Uncharacterized protein</fullName>
    </submittedName>
</protein>
<comment type="caution">
    <text evidence="2">The sequence shown here is derived from an EMBL/GenBank/DDBJ whole genome shotgun (WGS) entry which is preliminary data.</text>
</comment>
<evidence type="ECO:0000313" key="2">
    <source>
        <dbReference type="EMBL" id="RLO11021.1"/>
    </source>
</evidence>